<sequence>MRKVIGIRKLLDKGCSEEDPPPFSGTRGDRTPEVIHRGIRDSCSLSSVDGPREPRRWVSTKAKVEGSECASENGLERACDAYQSEKKLAKGKKKEIELVVSGTGRVECSQPRLPTFINLYQLPSARFVLSPDNMPQAL</sequence>
<dbReference type="AlphaFoldDB" id="A0ABD1ZY41"/>
<comment type="caution">
    <text evidence="2">The sequence shown here is derived from an EMBL/GenBank/DDBJ whole genome shotgun (WGS) entry which is preliminary data.</text>
</comment>
<reference evidence="2 3" key="1">
    <citation type="journal article" date="2024" name="Ann. Entomol. Soc. Am.">
        <title>Genomic analyses of the southern and eastern yellowjacket wasps (Hymenoptera: Vespidae) reveal evolutionary signatures of social life.</title>
        <authorList>
            <person name="Catto M.A."/>
            <person name="Caine P.B."/>
            <person name="Orr S.E."/>
            <person name="Hunt B.G."/>
            <person name="Goodisman M.A.D."/>
        </authorList>
    </citation>
    <scope>NUCLEOTIDE SEQUENCE [LARGE SCALE GENOMIC DNA]</scope>
    <source>
        <strain evidence="2">233</strain>
        <tissue evidence="2">Head and thorax</tissue>
    </source>
</reference>
<evidence type="ECO:0000313" key="3">
    <source>
        <dbReference type="Proteomes" id="UP001607302"/>
    </source>
</evidence>
<feature type="region of interest" description="Disordered" evidence="1">
    <location>
        <begin position="13"/>
        <end position="35"/>
    </location>
</feature>
<evidence type="ECO:0000313" key="2">
    <source>
        <dbReference type="EMBL" id="KAL2713283.1"/>
    </source>
</evidence>
<organism evidence="2 3">
    <name type="scientific">Vespula squamosa</name>
    <name type="common">Southern yellow jacket</name>
    <name type="synonym">Wasp</name>
    <dbReference type="NCBI Taxonomy" id="30214"/>
    <lineage>
        <taxon>Eukaryota</taxon>
        <taxon>Metazoa</taxon>
        <taxon>Ecdysozoa</taxon>
        <taxon>Arthropoda</taxon>
        <taxon>Hexapoda</taxon>
        <taxon>Insecta</taxon>
        <taxon>Pterygota</taxon>
        <taxon>Neoptera</taxon>
        <taxon>Endopterygota</taxon>
        <taxon>Hymenoptera</taxon>
        <taxon>Apocrita</taxon>
        <taxon>Aculeata</taxon>
        <taxon>Vespoidea</taxon>
        <taxon>Vespidae</taxon>
        <taxon>Vespinae</taxon>
        <taxon>Vespula</taxon>
    </lineage>
</organism>
<dbReference type="Proteomes" id="UP001607302">
    <property type="component" value="Unassembled WGS sequence"/>
</dbReference>
<evidence type="ECO:0000256" key="1">
    <source>
        <dbReference type="SAM" id="MobiDB-lite"/>
    </source>
</evidence>
<keyword evidence="3" id="KW-1185">Reference proteome</keyword>
<dbReference type="EMBL" id="JAUDFV010000158">
    <property type="protein sequence ID" value="KAL2713283.1"/>
    <property type="molecule type" value="Genomic_DNA"/>
</dbReference>
<gene>
    <name evidence="2" type="ORF">V1478_016981</name>
</gene>
<proteinExistence type="predicted"/>
<name>A0ABD1ZY41_VESSQ</name>
<protein>
    <submittedName>
        <fullName evidence="2">Uncharacterized protein</fullName>
    </submittedName>
</protein>
<accession>A0ABD1ZY41</accession>